<reference evidence="1 2" key="1">
    <citation type="submission" date="2024-01" db="EMBL/GenBank/DDBJ databases">
        <title>The genomes of 5 underutilized Papilionoideae crops provide insights into root nodulation and disease resistance.</title>
        <authorList>
            <person name="Yuan L."/>
        </authorList>
    </citation>
    <scope>NUCLEOTIDE SEQUENCE [LARGE SCALE GENOMIC DNA]</scope>
    <source>
        <strain evidence="1">LY-2023</strain>
        <tissue evidence="1">Leaf</tissue>
    </source>
</reference>
<proteinExistence type="predicted"/>
<protein>
    <submittedName>
        <fullName evidence="1">Uncharacterized protein</fullName>
    </submittedName>
</protein>
<sequence>MLAVGYLDRGFGGGRGFLGVVVGIQTGGSGFGFGVCGGGGGRGFWGGVGLGWDRVGGGSLWGLGFVGLVASGDAVVHR</sequence>
<evidence type="ECO:0000313" key="1">
    <source>
        <dbReference type="EMBL" id="KAK7302995.1"/>
    </source>
</evidence>
<organism evidence="1 2">
    <name type="scientific">Clitoria ternatea</name>
    <name type="common">Butterfly pea</name>
    <dbReference type="NCBI Taxonomy" id="43366"/>
    <lineage>
        <taxon>Eukaryota</taxon>
        <taxon>Viridiplantae</taxon>
        <taxon>Streptophyta</taxon>
        <taxon>Embryophyta</taxon>
        <taxon>Tracheophyta</taxon>
        <taxon>Spermatophyta</taxon>
        <taxon>Magnoliopsida</taxon>
        <taxon>eudicotyledons</taxon>
        <taxon>Gunneridae</taxon>
        <taxon>Pentapetalae</taxon>
        <taxon>rosids</taxon>
        <taxon>fabids</taxon>
        <taxon>Fabales</taxon>
        <taxon>Fabaceae</taxon>
        <taxon>Papilionoideae</taxon>
        <taxon>50 kb inversion clade</taxon>
        <taxon>NPAAA clade</taxon>
        <taxon>indigoferoid/millettioid clade</taxon>
        <taxon>Phaseoleae</taxon>
        <taxon>Clitoria</taxon>
    </lineage>
</organism>
<gene>
    <name evidence="1" type="ORF">RJT34_13894</name>
</gene>
<accession>A0AAN9JPE2</accession>
<evidence type="ECO:0000313" key="2">
    <source>
        <dbReference type="Proteomes" id="UP001359559"/>
    </source>
</evidence>
<comment type="caution">
    <text evidence="1">The sequence shown here is derived from an EMBL/GenBank/DDBJ whole genome shotgun (WGS) entry which is preliminary data.</text>
</comment>
<dbReference type="Proteomes" id="UP001359559">
    <property type="component" value="Unassembled WGS sequence"/>
</dbReference>
<name>A0AAN9JPE2_CLITE</name>
<dbReference type="AlphaFoldDB" id="A0AAN9JPE2"/>
<keyword evidence="2" id="KW-1185">Reference proteome</keyword>
<dbReference type="EMBL" id="JAYKXN010000003">
    <property type="protein sequence ID" value="KAK7302995.1"/>
    <property type="molecule type" value="Genomic_DNA"/>
</dbReference>